<name>A0ABT6FHE0_9BACT</name>
<proteinExistence type="predicted"/>
<keyword evidence="5" id="KW-1185">Reference proteome</keyword>
<dbReference type="InterPro" id="IPR027039">
    <property type="entry name" value="Crtac1"/>
</dbReference>
<dbReference type="Proteomes" id="UP001216907">
    <property type="component" value="Unassembled WGS sequence"/>
</dbReference>
<dbReference type="Pfam" id="PF13432">
    <property type="entry name" value="TPR_16"/>
    <property type="match status" value="1"/>
</dbReference>
<evidence type="ECO:0000256" key="2">
    <source>
        <dbReference type="SAM" id="MobiDB-lite"/>
    </source>
</evidence>
<dbReference type="InterPro" id="IPR028994">
    <property type="entry name" value="Integrin_alpha_N"/>
</dbReference>
<dbReference type="Gene3D" id="2.130.10.130">
    <property type="entry name" value="Integrin alpha, N-terminal"/>
    <property type="match status" value="1"/>
</dbReference>
<dbReference type="InterPro" id="IPR013517">
    <property type="entry name" value="FG-GAP"/>
</dbReference>
<dbReference type="InterPro" id="IPR011519">
    <property type="entry name" value="UnbV_ASPIC"/>
</dbReference>
<feature type="region of interest" description="Disordered" evidence="2">
    <location>
        <begin position="23"/>
        <end position="42"/>
    </location>
</feature>
<sequence length="1276" mass="136447">MGFASRRFRPFLPLLGLLAGCGRTPEPSAVPPSKAEAEAETRKADEIPADKLDAVMAAQFRGLGLMEQYEYRKAAEAFREIHRLAPDWSAGAVNLAIALLNDSGVQAAEAKKAGGEQPPSNFDEALGLLQGVLDRKPEDPRALFCKGVVLAQQGRAADAHPLFLKVAEIDPLDAASWLWAANTVTNVEDPNLPVGPAEAPRKVELLNRALAVDPYLASALYPLAFAYRMNGQPDKQREVLKRWQLLDPDRPGAVPGPGDVVETAYGEMGRYGAIASPFPSPKPDGPAPAPAPRFDAVVPLKVNLADGDRWATPADFTGDKAPIGRIRDRFGAAVAPFDADGDGRLDLYLTAAVVGPKGPRDALLVNKGEVGFEDATAAFGLPDDRASAGVAAADFDADRRIDLYLTGLGDRLFRNRDGASFEDLTASLKPEGPPALSLTARWLDLDQDGDLDLYVVNYTTADRAGDAFSTGGVLSVEGAPRDQVEPPPGVANAAYRNDGRPPALPGKPQPAWTPLATADNVSTTAGLSISLVPWTGEEALTGEARRHTGLALADFDGDRDLDLILAADDAAPIAVLNERLGRFRSVPVQGLSAPDSPSSPPRTSSLLSVDLDNDGLPDLVAPAGHHLNAWRNVTKRSPAADLAPTFETFPNPGHWWRSAAAADLDLDGRFDLVGLRPRSLNTGKTEPPVVWLRNEGTRLGAQQAPVLAESAEGLAIVDLAGDPLPDLLIVPAGGPPALATNLGNGNRWLALDLGGRWRVQPELMRTNPHAIGAKVSVQARGIDASYDHTTPVAGLGSAPGPVVIGLKDRPAADVVHVLWPDGVMQAELNVAGDQRLELAERNRKTGSCPVLFTWNGERFVCLGDFLGGGGLGYLVAPGVYGQPDRDESVAIAEDQLKPEQGVYRIAITEPMDEVAYLDHLTLDVVDRPPGVSVALDERFAPAGPRPTGELRAWRTAVEPVRATDLKGRDATESLKYWDRNTVDGLARLAGWVGYAEEHGIVLDFGDRLAGYGPDDRLILALAGWVEYPYSQTNYAAATAGVALATPTIERLGDDGSWRVIEPHAGYPAGLPRMTTLDLTGKLAGRRCVLRIRTNMECYYDQAFVAVRDADAERSLRTTRLEVARASLGARGYTREVSPDGRLPLVYDYDYIDPAPLARMAGKLTRFGDVASLLRADDDRLCVVGPGDEARVEFAADSLPPLPQGWRRSFVLRSVGYCKDADPFTAGSDAVGPLPWRAMPDYPFADPAASRPLDDAYAAYLRAFQTRPAGGPDGHSR</sequence>
<feature type="domain" description="ASPIC/UnbV" evidence="3">
    <location>
        <begin position="770"/>
        <end position="836"/>
    </location>
</feature>
<dbReference type="SUPFAM" id="SSF48452">
    <property type="entry name" value="TPR-like"/>
    <property type="match status" value="1"/>
</dbReference>
<evidence type="ECO:0000256" key="1">
    <source>
        <dbReference type="ARBA" id="ARBA00022729"/>
    </source>
</evidence>
<dbReference type="Gene3D" id="1.25.40.10">
    <property type="entry name" value="Tetratricopeptide repeat domain"/>
    <property type="match status" value="1"/>
</dbReference>
<dbReference type="Pfam" id="PF13517">
    <property type="entry name" value="FG-GAP_3"/>
    <property type="match status" value="1"/>
</dbReference>
<dbReference type="Pfam" id="PF07593">
    <property type="entry name" value="UnbV_ASPIC"/>
    <property type="match status" value="1"/>
</dbReference>
<evidence type="ECO:0000313" key="4">
    <source>
        <dbReference type="EMBL" id="MDG3006975.1"/>
    </source>
</evidence>
<accession>A0ABT6FHE0</accession>
<dbReference type="EMBL" id="JARRAG010000002">
    <property type="protein sequence ID" value="MDG3006975.1"/>
    <property type="molecule type" value="Genomic_DNA"/>
</dbReference>
<dbReference type="InterPro" id="IPR011990">
    <property type="entry name" value="TPR-like_helical_dom_sf"/>
</dbReference>
<evidence type="ECO:0000313" key="5">
    <source>
        <dbReference type="Proteomes" id="UP001216907"/>
    </source>
</evidence>
<dbReference type="PROSITE" id="PS51257">
    <property type="entry name" value="PROKAR_LIPOPROTEIN"/>
    <property type="match status" value="1"/>
</dbReference>
<keyword evidence="1" id="KW-0732">Signal</keyword>
<gene>
    <name evidence="4" type="ORF">PZE19_24660</name>
</gene>
<comment type="caution">
    <text evidence="4">The sequence shown here is derived from an EMBL/GenBank/DDBJ whole genome shotgun (WGS) entry which is preliminary data.</text>
</comment>
<evidence type="ECO:0000259" key="3">
    <source>
        <dbReference type="Pfam" id="PF07593"/>
    </source>
</evidence>
<protein>
    <submittedName>
        <fullName evidence="4">FG-GAP-like repeat-containing protein</fullName>
    </submittedName>
</protein>
<reference evidence="4 5" key="1">
    <citation type="submission" date="2023-03" db="EMBL/GenBank/DDBJ databases">
        <title>Paludisphaera mucosa sp. nov. a novel planctomycete from northern fen.</title>
        <authorList>
            <person name="Ivanova A."/>
        </authorList>
    </citation>
    <scope>NUCLEOTIDE SEQUENCE [LARGE SCALE GENOMIC DNA]</scope>
    <source>
        <strain evidence="4 5">Pla2</strain>
    </source>
</reference>
<dbReference type="RefSeq" id="WP_277863265.1">
    <property type="nucleotide sequence ID" value="NZ_JARRAG010000002.1"/>
</dbReference>
<organism evidence="4 5">
    <name type="scientific">Paludisphaera mucosa</name>
    <dbReference type="NCBI Taxonomy" id="3030827"/>
    <lineage>
        <taxon>Bacteria</taxon>
        <taxon>Pseudomonadati</taxon>
        <taxon>Planctomycetota</taxon>
        <taxon>Planctomycetia</taxon>
        <taxon>Isosphaerales</taxon>
        <taxon>Isosphaeraceae</taxon>
        <taxon>Paludisphaera</taxon>
    </lineage>
</organism>
<dbReference type="PANTHER" id="PTHR16026">
    <property type="entry name" value="CARTILAGE ACIDIC PROTEIN 1"/>
    <property type="match status" value="1"/>
</dbReference>
<dbReference type="PANTHER" id="PTHR16026:SF0">
    <property type="entry name" value="CARTILAGE ACIDIC PROTEIN 1"/>
    <property type="match status" value="1"/>
</dbReference>
<dbReference type="SUPFAM" id="SSF69318">
    <property type="entry name" value="Integrin alpha N-terminal domain"/>
    <property type="match status" value="1"/>
</dbReference>